<dbReference type="Proteomes" id="UP001501153">
    <property type="component" value="Unassembled WGS sequence"/>
</dbReference>
<sequence>MKTLAHLLLLTLALTGCKKDAPEAGLPPATQEGRNIGACRIDGQVWQTSYSQGTAISSSGVSALVVKRASQSTYEVSINLSSGNPSRYIKLDCKSTPGYGTCYFNTTLPSSAALLPSHALYQNRTGSGPRGEFTTNASANGQLDVTYFNLDNHTIAGRFSFVAQDSLSQRRVSITDGRFDIQFVYLELP</sequence>
<comment type="caution">
    <text evidence="1">The sequence shown here is derived from an EMBL/GenBank/DDBJ whole genome shotgun (WGS) entry which is preliminary data.</text>
</comment>
<dbReference type="PROSITE" id="PS51257">
    <property type="entry name" value="PROKAR_LIPOPROTEIN"/>
    <property type="match status" value="1"/>
</dbReference>
<dbReference type="EMBL" id="BAABGZ010000077">
    <property type="protein sequence ID" value="GAA4367002.1"/>
    <property type="molecule type" value="Genomic_DNA"/>
</dbReference>
<reference evidence="2" key="1">
    <citation type="journal article" date="2019" name="Int. J. Syst. Evol. Microbiol.">
        <title>The Global Catalogue of Microorganisms (GCM) 10K type strain sequencing project: providing services to taxonomists for standard genome sequencing and annotation.</title>
        <authorList>
            <consortium name="The Broad Institute Genomics Platform"/>
            <consortium name="The Broad Institute Genome Sequencing Center for Infectious Disease"/>
            <person name="Wu L."/>
            <person name="Ma J."/>
        </authorList>
    </citation>
    <scope>NUCLEOTIDE SEQUENCE [LARGE SCALE GENOMIC DNA]</scope>
    <source>
        <strain evidence="2">JCM 17923</strain>
    </source>
</reference>
<dbReference type="RefSeq" id="WP_345237759.1">
    <property type="nucleotide sequence ID" value="NZ_BAABGZ010000077.1"/>
</dbReference>
<evidence type="ECO:0000313" key="2">
    <source>
        <dbReference type="Proteomes" id="UP001501153"/>
    </source>
</evidence>
<evidence type="ECO:0008006" key="3">
    <source>
        <dbReference type="Google" id="ProtNLM"/>
    </source>
</evidence>
<gene>
    <name evidence="1" type="ORF">GCM10023185_38490</name>
</gene>
<name>A0ABP8IQK6_9BACT</name>
<evidence type="ECO:0000313" key="1">
    <source>
        <dbReference type="EMBL" id="GAA4367002.1"/>
    </source>
</evidence>
<organism evidence="1 2">
    <name type="scientific">Hymenobacter saemangeumensis</name>
    <dbReference type="NCBI Taxonomy" id="1084522"/>
    <lineage>
        <taxon>Bacteria</taxon>
        <taxon>Pseudomonadati</taxon>
        <taxon>Bacteroidota</taxon>
        <taxon>Cytophagia</taxon>
        <taxon>Cytophagales</taxon>
        <taxon>Hymenobacteraceae</taxon>
        <taxon>Hymenobacter</taxon>
    </lineage>
</organism>
<accession>A0ABP8IQK6</accession>
<keyword evidence="2" id="KW-1185">Reference proteome</keyword>
<protein>
    <recommendedName>
        <fullName evidence="3">Lipoprotein</fullName>
    </recommendedName>
</protein>
<proteinExistence type="predicted"/>